<dbReference type="Proteomes" id="UP000267821">
    <property type="component" value="Unassembled WGS sequence"/>
</dbReference>
<evidence type="ECO:0000313" key="5">
    <source>
        <dbReference type="Proteomes" id="UP000267821"/>
    </source>
</evidence>
<dbReference type="GO" id="GO:0000149">
    <property type="term" value="F:SNARE binding"/>
    <property type="evidence" value="ECO:0007669"/>
    <property type="project" value="TreeGrafter"/>
</dbReference>
<evidence type="ECO:0000256" key="3">
    <source>
        <dbReference type="ARBA" id="ARBA00022483"/>
    </source>
</evidence>
<sequence length="734" mass="83510">MDDNEVITVKLSELLRHPEDLDKIPSLKAEFSRKKAALDAQLKSGLKQQLQVTEAGLQVISQGERSISAIKEEMMKIEKLCMEAQNMIQEFPLINKISKIHRNFMAAEDMKSGLQGLDEKLSAVDRMLREDYGEDIMNPMPRLLPVHHQITQIQAFRDDALHQSESLDADLRATLESYFSPLANTVEIFDERIGIISMNMIELVRAGNVGLVVRLAKIIDAEERSDEKVLALQAAQSSHQELASRFKSIRTGPKVARGYKEKWLACITAAAGAKFEGVSERFAEDPDGLFDSLQWYFNDLQMVKDHFPQLMPPKWKIFETYLNIYHTLMHDFLKSLVEKPELDGGSLLKIILWKSEYTQQMKGLGVKVKDLKPQLLDGKEEELVKEYLGLIVNSMEKWINKIIEDDTRDFINRPQTLEYDENKNAGMPGAVTMFQMINQQIEVALDSNKGSVVVGVVDECVRLLKDRQQKWQKVMEDEIDNYCTNSEEAIEGILEYTIAVANDQVKCANYTESTSAKVTPLLSRKFSEQIAAALDSAIDGYIATAEACIERCVDIIFHDLKPAFNALFTQSWYGGDQMFNITATIRSYLLDPCEQMLNADLFGGLVESLSERTLQSYLNAVRNKGAKLHIAEACEQIRSDVLVGYQFFIEFLPLEQVKGTWSVLEHFMGLISEPKEGLYIKYEAFKEAYWDLNPAWVEQVVRIREDSSREMVNIIKRQEPYAPSGKPTFMGKVK</sequence>
<protein>
    <submittedName>
        <fullName evidence="4">Exocyst complex component Sec6</fullName>
    </submittedName>
</protein>
<dbReference type="InterPro" id="IPR010326">
    <property type="entry name" value="EXOC3/Sec6"/>
</dbReference>
<reference evidence="4 5" key="1">
    <citation type="journal article" date="2018" name="Nat. Ecol. Evol.">
        <title>Pezizomycetes genomes reveal the molecular basis of ectomycorrhizal truffle lifestyle.</title>
        <authorList>
            <person name="Murat C."/>
            <person name="Payen T."/>
            <person name="Noel B."/>
            <person name="Kuo A."/>
            <person name="Morin E."/>
            <person name="Chen J."/>
            <person name="Kohler A."/>
            <person name="Krizsan K."/>
            <person name="Balestrini R."/>
            <person name="Da Silva C."/>
            <person name="Montanini B."/>
            <person name="Hainaut M."/>
            <person name="Levati E."/>
            <person name="Barry K.W."/>
            <person name="Belfiori B."/>
            <person name="Cichocki N."/>
            <person name="Clum A."/>
            <person name="Dockter R.B."/>
            <person name="Fauchery L."/>
            <person name="Guy J."/>
            <person name="Iotti M."/>
            <person name="Le Tacon F."/>
            <person name="Lindquist E.A."/>
            <person name="Lipzen A."/>
            <person name="Malagnac F."/>
            <person name="Mello A."/>
            <person name="Molinier V."/>
            <person name="Miyauchi S."/>
            <person name="Poulain J."/>
            <person name="Riccioni C."/>
            <person name="Rubini A."/>
            <person name="Sitrit Y."/>
            <person name="Splivallo R."/>
            <person name="Traeger S."/>
            <person name="Wang M."/>
            <person name="Zifcakova L."/>
            <person name="Wipf D."/>
            <person name="Zambonelli A."/>
            <person name="Paolocci F."/>
            <person name="Nowrousian M."/>
            <person name="Ottonello S."/>
            <person name="Baldrian P."/>
            <person name="Spatafora J.W."/>
            <person name="Henrissat B."/>
            <person name="Nagy L.G."/>
            <person name="Aury J.M."/>
            <person name="Wincker P."/>
            <person name="Grigoriev I.V."/>
            <person name="Bonfante P."/>
            <person name="Martin F.M."/>
        </authorList>
    </citation>
    <scope>NUCLEOTIDE SEQUENCE [LARGE SCALE GENOMIC DNA]</scope>
    <source>
        <strain evidence="4 5">ATCC MYA-4762</strain>
    </source>
</reference>
<dbReference type="Pfam" id="PF06046">
    <property type="entry name" value="Sec6"/>
    <property type="match status" value="1"/>
</dbReference>
<evidence type="ECO:0000256" key="1">
    <source>
        <dbReference type="ARBA" id="ARBA00009447"/>
    </source>
</evidence>
<gene>
    <name evidence="4" type="ORF">L211DRAFT_837879</name>
</gene>
<dbReference type="EMBL" id="ML121543">
    <property type="protein sequence ID" value="RPB24005.1"/>
    <property type="molecule type" value="Genomic_DNA"/>
</dbReference>
<dbReference type="GO" id="GO:0000145">
    <property type="term" value="C:exocyst"/>
    <property type="evidence" value="ECO:0007669"/>
    <property type="project" value="InterPro"/>
</dbReference>
<dbReference type="InterPro" id="IPR042532">
    <property type="entry name" value="EXOC3/Sec6_C"/>
</dbReference>
<keyword evidence="3" id="KW-0268">Exocytosis</keyword>
<dbReference type="Gene3D" id="1.10.357.70">
    <property type="entry name" value="Exocyst complex component Sec6, C-terminal domain"/>
    <property type="match status" value="1"/>
</dbReference>
<dbReference type="STRING" id="1051890.A0A3N4M127"/>
<dbReference type="InParanoid" id="A0A3N4M127"/>
<proteinExistence type="inferred from homology"/>
<organism evidence="4 5">
    <name type="scientific">Terfezia boudieri ATCC MYA-4762</name>
    <dbReference type="NCBI Taxonomy" id="1051890"/>
    <lineage>
        <taxon>Eukaryota</taxon>
        <taxon>Fungi</taxon>
        <taxon>Dikarya</taxon>
        <taxon>Ascomycota</taxon>
        <taxon>Pezizomycotina</taxon>
        <taxon>Pezizomycetes</taxon>
        <taxon>Pezizales</taxon>
        <taxon>Pezizaceae</taxon>
        <taxon>Terfezia</taxon>
    </lineage>
</organism>
<accession>A0A3N4M127</accession>
<dbReference type="GO" id="GO:0006887">
    <property type="term" value="P:exocytosis"/>
    <property type="evidence" value="ECO:0007669"/>
    <property type="project" value="UniProtKB-KW"/>
</dbReference>
<dbReference type="Gene3D" id="1.10.357.50">
    <property type="match status" value="1"/>
</dbReference>
<evidence type="ECO:0000256" key="2">
    <source>
        <dbReference type="ARBA" id="ARBA00022448"/>
    </source>
</evidence>
<comment type="similarity">
    <text evidence="1">Belongs to the SEC6 family.</text>
</comment>
<keyword evidence="2" id="KW-0813">Transport</keyword>
<dbReference type="GO" id="GO:0051601">
    <property type="term" value="P:exocyst localization"/>
    <property type="evidence" value="ECO:0007669"/>
    <property type="project" value="TreeGrafter"/>
</dbReference>
<dbReference type="AlphaFoldDB" id="A0A3N4M127"/>
<evidence type="ECO:0000313" key="4">
    <source>
        <dbReference type="EMBL" id="RPB24005.1"/>
    </source>
</evidence>
<name>A0A3N4M127_9PEZI</name>
<keyword evidence="5" id="KW-1185">Reference proteome</keyword>
<dbReference type="OrthoDB" id="190098at2759"/>
<dbReference type="FunFam" id="1.10.357.50:FF:000006">
    <property type="entry name" value="Exocyst complex component sec6"/>
    <property type="match status" value="1"/>
</dbReference>
<dbReference type="PANTHER" id="PTHR21292:SF1">
    <property type="entry name" value="EXOCYST COMPLEX COMPONENT 3"/>
    <property type="match status" value="1"/>
</dbReference>
<dbReference type="PANTHER" id="PTHR21292">
    <property type="entry name" value="EXOCYST COMPLEX COMPONENT SEC6-RELATED"/>
    <property type="match status" value="1"/>
</dbReference>
<dbReference type="FunCoup" id="A0A3N4M127">
    <property type="interactions" value="261"/>
</dbReference>